<keyword evidence="2" id="KW-0732">Signal</keyword>
<dbReference type="OrthoDB" id="696530at2759"/>
<dbReference type="InterPro" id="IPR025287">
    <property type="entry name" value="WAK_GUB"/>
</dbReference>
<evidence type="ECO:0000256" key="1">
    <source>
        <dbReference type="ARBA" id="ARBA00004167"/>
    </source>
</evidence>
<dbReference type="Proteomes" id="UP000636709">
    <property type="component" value="Unassembled WGS sequence"/>
</dbReference>
<organism evidence="4 5">
    <name type="scientific">Digitaria exilis</name>
    <dbReference type="NCBI Taxonomy" id="1010633"/>
    <lineage>
        <taxon>Eukaryota</taxon>
        <taxon>Viridiplantae</taxon>
        <taxon>Streptophyta</taxon>
        <taxon>Embryophyta</taxon>
        <taxon>Tracheophyta</taxon>
        <taxon>Spermatophyta</taxon>
        <taxon>Magnoliopsida</taxon>
        <taxon>Liliopsida</taxon>
        <taxon>Poales</taxon>
        <taxon>Poaceae</taxon>
        <taxon>PACMAD clade</taxon>
        <taxon>Panicoideae</taxon>
        <taxon>Panicodae</taxon>
        <taxon>Paniceae</taxon>
        <taxon>Anthephorinae</taxon>
        <taxon>Digitaria</taxon>
    </lineage>
</organism>
<protein>
    <recommendedName>
        <fullName evidence="3">Wall-associated receptor kinase galacturonan-binding domain-containing protein</fullName>
    </recommendedName>
</protein>
<sequence>MHWERMRVYYSLLRAYTSVVVMAFLTAFLCGASSSVLTLAVTITSRLMQHGLDKADDEVMFAGTLSPYLAANRKKEEGKAPMVAMWEFSRLQTLTRTLLLAVTAAAVLLPQSSSSQDLQIGLPGCPTSCGDVSVPYPFAPGCSLAGFNLTCDTTHTPPRLLVGNGTLHVTGVSLDDYTVRVLGPAMDFSSVLRLKEGWSTIGTWGGTPWGLSYAGPYVLSETHNEFILWGCNVFAEVRLASAGQLITSCGSVCEDPDSNGVSECALHYNGSGHCDRCYGVSCCQMPVPIASMSYFVKLTSMLDSPEDFAGVIAEEGWLEPSISTSVHFPTNAMVLVQI</sequence>
<keyword evidence="5" id="KW-1185">Reference proteome</keyword>
<comment type="subcellular location">
    <subcellularLocation>
        <location evidence="1">Membrane</location>
        <topology evidence="1">Single-pass membrane protein</topology>
    </subcellularLocation>
</comment>
<proteinExistence type="predicted"/>
<dbReference type="AlphaFoldDB" id="A0A835EP01"/>
<evidence type="ECO:0000313" key="5">
    <source>
        <dbReference type="Proteomes" id="UP000636709"/>
    </source>
</evidence>
<accession>A0A835EP01</accession>
<dbReference type="PANTHER" id="PTHR33491">
    <property type="entry name" value="OSJNBA0016N04.9 PROTEIN"/>
    <property type="match status" value="1"/>
</dbReference>
<evidence type="ECO:0000259" key="3">
    <source>
        <dbReference type="Pfam" id="PF13947"/>
    </source>
</evidence>
<dbReference type="GO" id="GO:0030247">
    <property type="term" value="F:polysaccharide binding"/>
    <property type="evidence" value="ECO:0007669"/>
    <property type="project" value="InterPro"/>
</dbReference>
<evidence type="ECO:0000313" key="4">
    <source>
        <dbReference type="EMBL" id="KAF8697299.1"/>
    </source>
</evidence>
<gene>
    <name evidence="4" type="ORF">HU200_035889</name>
</gene>
<reference evidence="4" key="1">
    <citation type="submission" date="2020-07" db="EMBL/GenBank/DDBJ databases">
        <title>Genome sequence and genetic diversity analysis of an under-domesticated orphan crop, white fonio (Digitaria exilis).</title>
        <authorList>
            <person name="Bennetzen J.L."/>
            <person name="Chen S."/>
            <person name="Ma X."/>
            <person name="Wang X."/>
            <person name="Yssel A.E.J."/>
            <person name="Chaluvadi S.R."/>
            <person name="Johnson M."/>
            <person name="Gangashetty P."/>
            <person name="Hamidou F."/>
            <person name="Sanogo M.D."/>
            <person name="Zwaenepoel A."/>
            <person name="Wallace J."/>
            <person name="Van De Peer Y."/>
            <person name="Van Deynze A."/>
        </authorList>
    </citation>
    <scope>NUCLEOTIDE SEQUENCE</scope>
    <source>
        <tissue evidence="4">Leaves</tissue>
    </source>
</reference>
<dbReference type="GO" id="GO:0016020">
    <property type="term" value="C:membrane"/>
    <property type="evidence" value="ECO:0007669"/>
    <property type="project" value="UniProtKB-SubCell"/>
</dbReference>
<comment type="caution">
    <text evidence="4">The sequence shown here is derived from an EMBL/GenBank/DDBJ whole genome shotgun (WGS) entry which is preliminary data.</text>
</comment>
<feature type="domain" description="Wall-associated receptor kinase galacturonan-binding" evidence="3">
    <location>
        <begin position="125"/>
        <end position="181"/>
    </location>
</feature>
<dbReference type="EMBL" id="JACEFO010001874">
    <property type="protein sequence ID" value="KAF8697299.1"/>
    <property type="molecule type" value="Genomic_DNA"/>
</dbReference>
<name>A0A835EP01_9POAL</name>
<evidence type="ECO:0000256" key="2">
    <source>
        <dbReference type="ARBA" id="ARBA00022729"/>
    </source>
</evidence>
<dbReference type="Pfam" id="PF13947">
    <property type="entry name" value="GUB_WAK_bind"/>
    <property type="match status" value="1"/>
</dbReference>